<dbReference type="InterPro" id="IPR000387">
    <property type="entry name" value="Tyr_Pase_dom"/>
</dbReference>
<dbReference type="SMART" id="SM00195">
    <property type="entry name" value="DSPc"/>
    <property type="match status" value="1"/>
</dbReference>
<reference evidence="8" key="1">
    <citation type="submission" date="2022-01" db="EMBL/GenBank/DDBJ databases">
        <title>Comparative genomics reveals a dynamic genome evolution in the ectomycorrhizal milk-cap (Lactarius) mushrooms.</title>
        <authorList>
            <consortium name="DOE Joint Genome Institute"/>
            <person name="Lebreton A."/>
            <person name="Tang N."/>
            <person name="Kuo A."/>
            <person name="LaButti K."/>
            <person name="Drula E."/>
            <person name="Barry K."/>
            <person name="Clum A."/>
            <person name="Lipzen A."/>
            <person name="Mousain D."/>
            <person name="Ng V."/>
            <person name="Wang R."/>
            <person name="Wang X."/>
            <person name="Dai Y."/>
            <person name="Henrissat B."/>
            <person name="Grigoriev I.V."/>
            <person name="Guerin-Laguette A."/>
            <person name="Yu F."/>
            <person name="Martin F.M."/>
        </authorList>
    </citation>
    <scope>NUCLEOTIDE SEQUENCE</scope>
    <source>
        <strain evidence="8">QP</strain>
    </source>
</reference>
<feature type="compositionally biased region" description="Basic and acidic residues" evidence="5">
    <location>
        <begin position="90"/>
        <end position="100"/>
    </location>
</feature>
<feature type="region of interest" description="Disordered" evidence="5">
    <location>
        <begin position="1"/>
        <end position="104"/>
    </location>
</feature>
<dbReference type="InterPro" id="IPR029021">
    <property type="entry name" value="Prot-tyrosine_phosphatase-like"/>
</dbReference>
<dbReference type="EMBL" id="JAKELL010000040">
    <property type="protein sequence ID" value="KAH8988816.1"/>
    <property type="molecule type" value="Genomic_DNA"/>
</dbReference>
<feature type="domain" description="Tyrosine specific protein phosphatases" evidence="7">
    <location>
        <begin position="216"/>
        <end position="255"/>
    </location>
</feature>
<dbReference type="PROSITE" id="PS50054">
    <property type="entry name" value="TYR_PHOSPHATASE_DUAL"/>
    <property type="match status" value="1"/>
</dbReference>
<feature type="compositionally biased region" description="Low complexity" evidence="5">
    <location>
        <begin position="36"/>
        <end position="50"/>
    </location>
</feature>
<name>A0AAD4LIN2_9AGAM</name>
<evidence type="ECO:0000256" key="3">
    <source>
        <dbReference type="ARBA" id="ARBA00022801"/>
    </source>
</evidence>
<dbReference type="GO" id="GO:0017017">
    <property type="term" value="F:MAP kinase tyrosine/serine/threonine phosphatase activity"/>
    <property type="evidence" value="ECO:0007669"/>
    <property type="project" value="TreeGrafter"/>
</dbReference>
<keyword evidence="4" id="KW-0904">Protein phosphatase</keyword>
<dbReference type="InterPro" id="IPR000340">
    <property type="entry name" value="Dual-sp_phosphatase_cat-dom"/>
</dbReference>
<feature type="compositionally biased region" description="Low complexity" evidence="5">
    <location>
        <begin position="69"/>
        <end position="82"/>
    </location>
</feature>
<feature type="compositionally biased region" description="Polar residues" evidence="5">
    <location>
        <begin position="550"/>
        <end position="565"/>
    </location>
</feature>
<evidence type="ECO:0000256" key="4">
    <source>
        <dbReference type="ARBA" id="ARBA00022912"/>
    </source>
</evidence>
<evidence type="ECO:0000256" key="1">
    <source>
        <dbReference type="ARBA" id="ARBA00008601"/>
    </source>
</evidence>
<dbReference type="EC" id="3.1.3.48" evidence="2"/>
<dbReference type="GO" id="GO:0005737">
    <property type="term" value="C:cytoplasm"/>
    <property type="evidence" value="ECO:0007669"/>
    <property type="project" value="TreeGrafter"/>
</dbReference>
<comment type="caution">
    <text evidence="8">The sequence shown here is derived from an EMBL/GenBank/DDBJ whole genome shotgun (WGS) entry which is preliminary data.</text>
</comment>
<dbReference type="SUPFAM" id="SSF52799">
    <property type="entry name" value="(Phosphotyrosine protein) phosphatases II"/>
    <property type="match status" value="1"/>
</dbReference>
<feature type="compositionally biased region" description="Basic and acidic residues" evidence="5">
    <location>
        <begin position="319"/>
        <end position="341"/>
    </location>
</feature>
<feature type="region of interest" description="Disordered" evidence="5">
    <location>
        <begin position="545"/>
        <end position="565"/>
    </location>
</feature>
<feature type="region of interest" description="Disordered" evidence="5">
    <location>
        <begin position="425"/>
        <end position="521"/>
    </location>
</feature>
<gene>
    <name evidence="8" type="ORF">EDB92DRAFT_1870112</name>
</gene>
<evidence type="ECO:0000259" key="7">
    <source>
        <dbReference type="PROSITE" id="PS50056"/>
    </source>
</evidence>
<dbReference type="PROSITE" id="PS00383">
    <property type="entry name" value="TYR_PHOSPHATASE_1"/>
    <property type="match status" value="1"/>
</dbReference>
<dbReference type="Pfam" id="PF00782">
    <property type="entry name" value="DSPc"/>
    <property type="match status" value="1"/>
</dbReference>
<feature type="region of interest" description="Disordered" evidence="5">
    <location>
        <begin position="311"/>
        <end position="353"/>
    </location>
</feature>
<dbReference type="GO" id="GO:0033550">
    <property type="term" value="F:MAP kinase tyrosine phosphatase activity"/>
    <property type="evidence" value="ECO:0007669"/>
    <property type="project" value="TreeGrafter"/>
</dbReference>
<sequence>MLPSSTAAPRRKGPPSGLRIDTPTQNATIALVPGYSSASTSAVSPTTSESGSFHFPPPPKSRSRNMKKLSLTLSTQSSSSSLAVPPSDFQLDHTTHEARSRRTSIVSASSMLLRKEEDGSPTAPYPDGPIEILPKIWLGAEDNARDWRGLVTRGIGSVLNVAKEVFSAFDSLTPEVQRTNELPGGATYYPADGTGRPGLHYLKLQWSHGQSDLVKRGFPEAMAFVDQSLARGEGVLIHCQCGISRSATMAIALVMRAASFRSPWVPQQVWDLKGMHAAYAYVKQKSQWVGPNMSLIYQLLDYEKVLRAHSLSPTPSDRSQSDEEWNRRRKLLDDTSDHDDGPDQDTTEMQREASALDKAMEDRILARKSSSSSVGSGIGMGPAWKTRYSARKRTGSIASNMTCNSVLSENLVEENEEQELLGVGGGFDKSSARPSPWDGHVVSDASSDGEIGAPTSHYPRVPPSAPARRSSFKLPPVPSSAFRPTFDVSHRPTSKPRRRPTPLDILPTVPDSPINPVPTPTVSTVLAIPRTRKESRATVPVSLPLRKSSHSTQQPSQAPSIHKQALQTPSQTLFVFPPSPTLSTRTPSAMTLTSNPVSVPFPSSATPRTKSDARRRSLIGLMMPSTPTTAHARVDARGWVGIH</sequence>
<dbReference type="PANTHER" id="PTHR10159:SF519">
    <property type="entry name" value="DUAL SPECIFICITY PROTEIN PHOSPHATASE MPK3"/>
    <property type="match status" value="1"/>
</dbReference>
<dbReference type="PROSITE" id="PS50056">
    <property type="entry name" value="TYR_PHOSPHATASE_2"/>
    <property type="match status" value="1"/>
</dbReference>
<comment type="similarity">
    <text evidence="1">Belongs to the protein-tyrosine phosphatase family. Non-receptor class dual specificity subfamily.</text>
</comment>
<evidence type="ECO:0000313" key="8">
    <source>
        <dbReference type="EMBL" id="KAH8988816.1"/>
    </source>
</evidence>
<feature type="domain" description="Tyrosine-protein phosphatase" evidence="6">
    <location>
        <begin position="128"/>
        <end position="308"/>
    </location>
</feature>
<dbReference type="PANTHER" id="PTHR10159">
    <property type="entry name" value="DUAL SPECIFICITY PROTEIN PHOSPHATASE"/>
    <property type="match status" value="1"/>
</dbReference>
<dbReference type="InterPro" id="IPR016130">
    <property type="entry name" value="Tyr_Pase_AS"/>
</dbReference>
<protein>
    <recommendedName>
        <fullName evidence="2">protein-tyrosine-phosphatase</fullName>
        <ecNumber evidence="2">3.1.3.48</ecNumber>
    </recommendedName>
</protein>
<evidence type="ECO:0000313" key="9">
    <source>
        <dbReference type="Proteomes" id="UP001201163"/>
    </source>
</evidence>
<dbReference type="Gene3D" id="3.90.190.10">
    <property type="entry name" value="Protein tyrosine phosphatase superfamily"/>
    <property type="match status" value="1"/>
</dbReference>
<dbReference type="InterPro" id="IPR020422">
    <property type="entry name" value="TYR_PHOSPHATASE_DUAL_dom"/>
</dbReference>
<dbReference type="Proteomes" id="UP001201163">
    <property type="component" value="Unassembled WGS sequence"/>
</dbReference>
<accession>A0AAD4LIN2</accession>
<evidence type="ECO:0000256" key="2">
    <source>
        <dbReference type="ARBA" id="ARBA00013064"/>
    </source>
</evidence>
<organism evidence="8 9">
    <name type="scientific">Lactarius akahatsu</name>
    <dbReference type="NCBI Taxonomy" id="416441"/>
    <lineage>
        <taxon>Eukaryota</taxon>
        <taxon>Fungi</taxon>
        <taxon>Dikarya</taxon>
        <taxon>Basidiomycota</taxon>
        <taxon>Agaricomycotina</taxon>
        <taxon>Agaricomycetes</taxon>
        <taxon>Russulales</taxon>
        <taxon>Russulaceae</taxon>
        <taxon>Lactarius</taxon>
    </lineage>
</organism>
<evidence type="ECO:0000259" key="6">
    <source>
        <dbReference type="PROSITE" id="PS50054"/>
    </source>
</evidence>
<dbReference type="GO" id="GO:0008330">
    <property type="term" value="F:protein tyrosine/threonine phosphatase activity"/>
    <property type="evidence" value="ECO:0007669"/>
    <property type="project" value="TreeGrafter"/>
</dbReference>
<keyword evidence="3" id="KW-0378">Hydrolase</keyword>
<proteinExistence type="inferred from homology"/>
<keyword evidence="9" id="KW-1185">Reference proteome</keyword>
<dbReference type="GO" id="GO:0043409">
    <property type="term" value="P:negative regulation of MAPK cascade"/>
    <property type="evidence" value="ECO:0007669"/>
    <property type="project" value="TreeGrafter"/>
</dbReference>
<evidence type="ECO:0000256" key="5">
    <source>
        <dbReference type="SAM" id="MobiDB-lite"/>
    </source>
</evidence>
<dbReference type="AlphaFoldDB" id="A0AAD4LIN2"/>